<proteinExistence type="predicted"/>
<sequence length="117" mass="13129">MAVAIPDELLERVAEKFRMLGDRTRLSILRALLAGEKNVGAVVVETGQNQANVSKHLKMLAEAGMVSRRKEGLQVFYSVGDPLVEQLCRLVCGNIIEEAQAEVDRNRKLLKTWQKRI</sequence>
<protein>
    <submittedName>
        <fullName evidence="5">Metalloregulator ArsR/SmtB family transcription factor</fullName>
    </submittedName>
</protein>
<reference evidence="5 6" key="1">
    <citation type="submission" date="2023-03" db="EMBL/GenBank/DDBJ databases">
        <title>Paludisphaera mucosa sp. nov. a novel planctomycete from northern fen.</title>
        <authorList>
            <person name="Ivanova A."/>
        </authorList>
    </citation>
    <scope>NUCLEOTIDE SEQUENCE [LARGE SCALE GENOMIC DNA]</scope>
    <source>
        <strain evidence="5 6">Pla2</strain>
    </source>
</reference>
<gene>
    <name evidence="5" type="ORF">PZE19_13345</name>
</gene>
<evidence type="ECO:0000259" key="4">
    <source>
        <dbReference type="PROSITE" id="PS50987"/>
    </source>
</evidence>
<dbReference type="PANTHER" id="PTHR43132:SF9">
    <property type="entry name" value="ARSR FAMILY TRANSCRIPTIONAL REGULATORY PROTEIN"/>
    <property type="match status" value="1"/>
</dbReference>
<organism evidence="5 6">
    <name type="scientific">Paludisphaera mucosa</name>
    <dbReference type="NCBI Taxonomy" id="3030827"/>
    <lineage>
        <taxon>Bacteria</taxon>
        <taxon>Pseudomonadati</taxon>
        <taxon>Planctomycetota</taxon>
        <taxon>Planctomycetia</taxon>
        <taxon>Isosphaerales</taxon>
        <taxon>Isosphaeraceae</taxon>
        <taxon>Paludisphaera</taxon>
    </lineage>
</organism>
<dbReference type="EMBL" id="JARRAG010000002">
    <property type="protein sequence ID" value="MDG3004767.1"/>
    <property type="molecule type" value="Genomic_DNA"/>
</dbReference>
<dbReference type="CDD" id="cd00090">
    <property type="entry name" value="HTH_ARSR"/>
    <property type="match status" value="1"/>
</dbReference>
<name>A0ABT6FB17_9BACT</name>
<keyword evidence="1" id="KW-0805">Transcription regulation</keyword>
<evidence type="ECO:0000313" key="5">
    <source>
        <dbReference type="EMBL" id="MDG3004767.1"/>
    </source>
</evidence>
<evidence type="ECO:0000256" key="3">
    <source>
        <dbReference type="ARBA" id="ARBA00023163"/>
    </source>
</evidence>
<accession>A0ABT6FB17</accession>
<keyword evidence="2" id="KW-0238">DNA-binding</keyword>
<evidence type="ECO:0000256" key="2">
    <source>
        <dbReference type="ARBA" id="ARBA00023125"/>
    </source>
</evidence>
<keyword evidence="3" id="KW-0804">Transcription</keyword>
<dbReference type="SMART" id="SM00418">
    <property type="entry name" value="HTH_ARSR"/>
    <property type="match status" value="1"/>
</dbReference>
<dbReference type="NCBIfam" id="NF033788">
    <property type="entry name" value="HTH_metalloreg"/>
    <property type="match status" value="1"/>
</dbReference>
<evidence type="ECO:0000256" key="1">
    <source>
        <dbReference type="ARBA" id="ARBA00023015"/>
    </source>
</evidence>
<comment type="caution">
    <text evidence="5">The sequence shown here is derived from an EMBL/GenBank/DDBJ whole genome shotgun (WGS) entry which is preliminary data.</text>
</comment>
<keyword evidence="6" id="KW-1185">Reference proteome</keyword>
<dbReference type="InterPro" id="IPR051011">
    <property type="entry name" value="Metal_resp_trans_reg"/>
</dbReference>
<dbReference type="InterPro" id="IPR036390">
    <property type="entry name" value="WH_DNA-bd_sf"/>
</dbReference>
<dbReference type="InterPro" id="IPR036388">
    <property type="entry name" value="WH-like_DNA-bd_sf"/>
</dbReference>
<dbReference type="PRINTS" id="PR00778">
    <property type="entry name" value="HTHARSR"/>
</dbReference>
<dbReference type="Gene3D" id="1.10.10.10">
    <property type="entry name" value="Winged helix-like DNA-binding domain superfamily/Winged helix DNA-binding domain"/>
    <property type="match status" value="1"/>
</dbReference>
<dbReference type="Pfam" id="PF01022">
    <property type="entry name" value="HTH_5"/>
    <property type="match status" value="1"/>
</dbReference>
<dbReference type="Proteomes" id="UP001216907">
    <property type="component" value="Unassembled WGS sequence"/>
</dbReference>
<dbReference type="PROSITE" id="PS50987">
    <property type="entry name" value="HTH_ARSR_2"/>
    <property type="match status" value="1"/>
</dbReference>
<dbReference type="InterPro" id="IPR001845">
    <property type="entry name" value="HTH_ArsR_DNA-bd_dom"/>
</dbReference>
<dbReference type="RefSeq" id="WP_277861120.1">
    <property type="nucleotide sequence ID" value="NZ_JARRAG010000002.1"/>
</dbReference>
<dbReference type="SUPFAM" id="SSF46785">
    <property type="entry name" value="Winged helix' DNA-binding domain"/>
    <property type="match status" value="1"/>
</dbReference>
<feature type="domain" description="HTH arsR-type" evidence="4">
    <location>
        <begin position="5"/>
        <end position="99"/>
    </location>
</feature>
<dbReference type="PANTHER" id="PTHR43132">
    <property type="entry name" value="ARSENICAL RESISTANCE OPERON REPRESSOR ARSR-RELATED"/>
    <property type="match status" value="1"/>
</dbReference>
<dbReference type="InterPro" id="IPR011991">
    <property type="entry name" value="ArsR-like_HTH"/>
</dbReference>
<evidence type="ECO:0000313" key="6">
    <source>
        <dbReference type="Proteomes" id="UP001216907"/>
    </source>
</evidence>